<dbReference type="Proteomes" id="UP000289152">
    <property type="component" value="Unassembled WGS sequence"/>
</dbReference>
<accession>A0A4Q1BVY7</accession>
<dbReference type="InParanoid" id="A0A4Q1BVY7"/>
<dbReference type="EMBL" id="SDIL01000002">
    <property type="protein sequence ID" value="RXK42300.1"/>
    <property type="molecule type" value="Genomic_DNA"/>
</dbReference>
<dbReference type="VEuPathDB" id="FungiDB:TREMEDRAFT_63557"/>
<evidence type="ECO:0000313" key="3">
    <source>
        <dbReference type="Proteomes" id="UP000289152"/>
    </source>
</evidence>
<evidence type="ECO:0000313" key="2">
    <source>
        <dbReference type="EMBL" id="RXK42300.1"/>
    </source>
</evidence>
<dbReference type="AlphaFoldDB" id="A0A4Q1BVY7"/>
<reference evidence="2 3" key="1">
    <citation type="submission" date="2016-06" db="EMBL/GenBank/DDBJ databases">
        <title>Evolution of pathogenesis and genome organization in the Tremellales.</title>
        <authorList>
            <person name="Cuomo C."/>
            <person name="Litvintseva A."/>
            <person name="Heitman J."/>
            <person name="Chen Y."/>
            <person name="Sun S."/>
            <person name="Springer D."/>
            <person name="Dromer F."/>
            <person name="Young S."/>
            <person name="Zeng Q."/>
            <person name="Chapman S."/>
            <person name="Gujja S."/>
            <person name="Saif S."/>
            <person name="Birren B."/>
        </authorList>
    </citation>
    <scope>NUCLEOTIDE SEQUENCE [LARGE SCALE GENOMIC DNA]</scope>
    <source>
        <strain evidence="2 3">ATCC 28783</strain>
    </source>
</reference>
<protein>
    <submittedName>
        <fullName evidence="2">Uncharacterized protein</fullName>
    </submittedName>
</protein>
<comment type="caution">
    <text evidence="2">The sequence shown here is derived from an EMBL/GenBank/DDBJ whole genome shotgun (WGS) entry which is preliminary data.</text>
</comment>
<feature type="chain" id="PRO_5020246511" evidence="1">
    <location>
        <begin position="21"/>
        <end position="255"/>
    </location>
</feature>
<keyword evidence="1" id="KW-0732">Signal</keyword>
<proteinExistence type="predicted"/>
<keyword evidence="3" id="KW-1185">Reference proteome</keyword>
<gene>
    <name evidence="2" type="ORF">M231_00290</name>
</gene>
<sequence length="255" mass="27239">MLSVLNLLLCLIGMVNIVSAGGPSRIDLSNGERMKRGLPVKTPRKLYNATATSAHLARRSAAPFTGYLVATPQNNGGLKKRTPYDQTSYLYYDTDYGFLRLSTIASDASLFVWTTAGTEQYLGVSDDGDSTSDFGVCASVITIGSGVNMEPNAPGGPTSAIFSQCPTAYDNLTPSQASGQGIQGPIFDTPSSLPAIFSAWFLNQDDTITTDALYWVFDTPYYTDALGMALSASDFEPVDAVQTEQITLEYVASLA</sequence>
<name>A0A4Q1BVY7_TREME</name>
<organism evidence="2 3">
    <name type="scientific">Tremella mesenterica</name>
    <name type="common">Jelly fungus</name>
    <dbReference type="NCBI Taxonomy" id="5217"/>
    <lineage>
        <taxon>Eukaryota</taxon>
        <taxon>Fungi</taxon>
        <taxon>Dikarya</taxon>
        <taxon>Basidiomycota</taxon>
        <taxon>Agaricomycotina</taxon>
        <taxon>Tremellomycetes</taxon>
        <taxon>Tremellales</taxon>
        <taxon>Tremellaceae</taxon>
        <taxon>Tremella</taxon>
    </lineage>
</organism>
<evidence type="ECO:0000256" key="1">
    <source>
        <dbReference type="SAM" id="SignalP"/>
    </source>
</evidence>
<feature type="signal peptide" evidence="1">
    <location>
        <begin position="1"/>
        <end position="20"/>
    </location>
</feature>